<organism evidence="1">
    <name type="scientific">Rhizophagus irregularis (strain DAOM 181602 / DAOM 197198 / MUCL 43194)</name>
    <name type="common">Arbuscular mycorrhizal fungus</name>
    <name type="synonym">Glomus intraradices</name>
    <dbReference type="NCBI Taxonomy" id="747089"/>
    <lineage>
        <taxon>Eukaryota</taxon>
        <taxon>Fungi</taxon>
        <taxon>Fungi incertae sedis</taxon>
        <taxon>Mucoromycota</taxon>
        <taxon>Glomeromycotina</taxon>
        <taxon>Glomeromycetes</taxon>
        <taxon>Glomerales</taxon>
        <taxon>Glomeraceae</taxon>
        <taxon>Rhizophagus</taxon>
    </lineage>
</organism>
<evidence type="ECO:0000313" key="1">
    <source>
        <dbReference type="EMBL" id="ESA18648.1"/>
    </source>
</evidence>
<protein>
    <submittedName>
        <fullName evidence="1">Uncharacterized protein</fullName>
    </submittedName>
</protein>
<dbReference type="EMBL" id="KI279016">
    <property type="protein sequence ID" value="ESA18648.1"/>
    <property type="molecule type" value="Genomic_DNA"/>
</dbReference>
<gene>
    <name evidence="1" type="ORF">GLOINDRAFT_320764</name>
</gene>
<name>U9UJA9_RHIID</name>
<sequence>MDKICINLIALSWQLDKLDYTLPHLIDPIHNSKIQELVRLKSRLTVIFETLIYVFFILQFMVYLLLYYCYITPATLLIPHYHGGEKYEKYFVENTGSTLFPGGCEEMIIPYITRNSAPYRFLVFKAKLANSAPGGVVTFFSDCEQWNVTWKIAWKADWGSLGVDCEDWGL</sequence>
<dbReference type="HOGENOM" id="CLU_1571453_0_0_1"/>
<proteinExistence type="predicted"/>
<dbReference type="VEuPathDB" id="FungiDB:RhiirFUN_017450"/>
<reference evidence="1" key="1">
    <citation type="submission" date="2013-07" db="EMBL/GenBank/DDBJ databases">
        <title>The genome of an arbuscular mycorrhizal fungus provides insights into the evolution of the oldest plant symbiosis.</title>
        <authorList>
            <consortium name="DOE Joint Genome Institute"/>
            <person name="Tisserant E."/>
            <person name="Malbreil M."/>
            <person name="Kuo A."/>
            <person name="Kohler A."/>
            <person name="Symeonidi A."/>
            <person name="Balestrini R."/>
            <person name="Charron P."/>
            <person name="Duensing N."/>
            <person name="Frei-dit-Frey N."/>
            <person name="Gianinazzi-Pearson V."/>
            <person name="Gilbert B."/>
            <person name="Handa Y."/>
            <person name="Hijri M."/>
            <person name="Kaul R."/>
            <person name="Kawaguchi M."/>
            <person name="Krajinski F."/>
            <person name="Lammers P."/>
            <person name="Lapierre D."/>
            <person name="Masclaux F.G."/>
            <person name="Murat C."/>
            <person name="Morin E."/>
            <person name="Ndikumana S."/>
            <person name="Pagni M."/>
            <person name="Petitpierre D."/>
            <person name="Requena N."/>
            <person name="Rosikiewicz P."/>
            <person name="Riley R."/>
            <person name="Saito K."/>
            <person name="San Clemente H."/>
            <person name="Shapiro H."/>
            <person name="van Tuinen D."/>
            <person name="Becard G."/>
            <person name="Bonfante P."/>
            <person name="Paszkowski U."/>
            <person name="Shachar-Hill Y."/>
            <person name="Young J.P."/>
            <person name="Sanders I.R."/>
            <person name="Henrissat B."/>
            <person name="Rensing S.A."/>
            <person name="Grigoriev I.V."/>
            <person name="Corradi N."/>
            <person name="Roux C."/>
            <person name="Martin F."/>
        </authorList>
    </citation>
    <scope>NUCLEOTIDE SEQUENCE</scope>
    <source>
        <strain evidence="1">DAOM 197198</strain>
    </source>
</reference>
<dbReference type="AlphaFoldDB" id="U9UJA9"/>
<accession>U9UJA9</accession>